<evidence type="ECO:0000313" key="1">
    <source>
        <dbReference type="EMBL" id="OZI71851.1"/>
    </source>
</evidence>
<accession>A0A261VDL1</accession>
<reference evidence="2" key="1">
    <citation type="submission" date="2017-05" db="EMBL/GenBank/DDBJ databases">
        <title>Complete and WGS of Bordetella genogroups.</title>
        <authorList>
            <person name="Spilker T."/>
            <person name="Lipuma J."/>
        </authorList>
    </citation>
    <scope>NUCLEOTIDE SEQUENCE [LARGE SCALE GENOMIC DNA]</scope>
    <source>
        <strain evidence="2">AU6712</strain>
    </source>
</reference>
<dbReference type="AlphaFoldDB" id="A0A261VDL1"/>
<protein>
    <submittedName>
        <fullName evidence="1">Uncharacterized protein</fullName>
    </submittedName>
</protein>
<sequence length="83" mass="9603">MRLLLCGALVVFLRKAFSPTPQAQHSQFGAYDAANEMTLKFVHKVETCRVSLDLMKELRRMKQVKLCVMVRAPILRHVFISHF</sequence>
<name>A0A261VDL1_9BORD</name>
<dbReference type="EMBL" id="NEVU01000003">
    <property type="protein sequence ID" value="OZI71851.1"/>
    <property type="molecule type" value="Genomic_DNA"/>
</dbReference>
<keyword evidence="2" id="KW-1185">Reference proteome</keyword>
<gene>
    <name evidence="1" type="ORF">CAL22_18880</name>
</gene>
<organism evidence="1 2">
    <name type="scientific">Bordetella genomosp. 12</name>
    <dbReference type="NCBI Taxonomy" id="463035"/>
    <lineage>
        <taxon>Bacteria</taxon>
        <taxon>Pseudomonadati</taxon>
        <taxon>Pseudomonadota</taxon>
        <taxon>Betaproteobacteria</taxon>
        <taxon>Burkholderiales</taxon>
        <taxon>Alcaligenaceae</taxon>
        <taxon>Bordetella</taxon>
    </lineage>
</organism>
<evidence type="ECO:0000313" key="2">
    <source>
        <dbReference type="Proteomes" id="UP000216429"/>
    </source>
</evidence>
<dbReference type="Proteomes" id="UP000216429">
    <property type="component" value="Unassembled WGS sequence"/>
</dbReference>
<proteinExistence type="predicted"/>
<comment type="caution">
    <text evidence="1">The sequence shown here is derived from an EMBL/GenBank/DDBJ whole genome shotgun (WGS) entry which is preliminary data.</text>
</comment>